<dbReference type="Proteomes" id="UP001283361">
    <property type="component" value="Unassembled WGS sequence"/>
</dbReference>
<comment type="caution">
    <text evidence="1">The sequence shown here is derived from an EMBL/GenBank/DDBJ whole genome shotgun (WGS) entry which is preliminary data.</text>
</comment>
<protein>
    <submittedName>
        <fullName evidence="1">Uncharacterized protein</fullName>
    </submittedName>
</protein>
<sequence length="120" mass="13616">MNQERQFIFFLFPPGPTRLQRAACDLLVGPGQGEPALQPSTIPEYRSGHEALRNPHGTALSVLTTGDVCEQRHLSIPSLMYLEVTVRSNQYHTEEKTNHGKSLRRLKSRSEIFSIWSEIL</sequence>
<dbReference type="AlphaFoldDB" id="A0AAE0XVG8"/>
<reference evidence="1" key="1">
    <citation type="journal article" date="2023" name="G3 (Bethesda)">
        <title>A reference genome for the long-term kleptoplast-retaining sea slug Elysia crispata morphotype clarki.</title>
        <authorList>
            <person name="Eastman K.E."/>
            <person name="Pendleton A.L."/>
            <person name="Shaikh M.A."/>
            <person name="Suttiyut T."/>
            <person name="Ogas R."/>
            <person name="Tomko P."/>
            <person name="Gavelis G."/>
            <person name="Widhalm J.R."/>
            <person name="Wisecaver J.H."/>
        </authorList>
    </citation>
    <scope>NUCLEOTIDE SEQUENCE</scope>
    <source>
        <strain evidence="1">ECLA1</strain>
    </source>
</reference>
<name>A0AAE0XVG8_9GAST</name>
<organism evidence="1 2">
    <name type="scientific">Elysia crispata</name>
    <name type="common">lettuce slug</name>
    <dbReference type="NCBI Taxonomy" id="231223"/>
    <lineage>
        <taxon>Eukaryota</taxon>
        <taxon>Metazoa</taxon>
        <taxon>Spiralia</taxon>
        <taxon>Lophotrochozoa</taxon>
        <taxon>Mollusca</taxon>
        <taxon>Gastropoda</taxon>
        <taxon>Heterobranchia</taxon>
        <taxon>Euthyneura</taxon>
        <taxon>Panpulmonata</taxon>
        <taxon>Sacoglossa</taxon>
        <taxon>Placobranchoidea</taxon>
        <taxon>Plakobranchidae</taxon>
        <taxon>Elysia</taxon>
    </lineage>
</organism>
<dbReference type="EMBL" id="JAWDGP010007584">
    <property type="protein sequence ID" value="KAK3712522.1"/>
    <property type="molecule type" value="Genomic_DNA"/>
</dbReference>
<keyword evidence="2" id="KW-1185">Reference proteome</keyword>
<evidence type="ECO:0000313" key="2">
    <source>
        <dbReference type="Proteomes" id="UP001283361"/>
    </source>
</evidence>
<proteinExistence type="predicted"/>
<accession>A0AAE0XVG8</accession>
<gene>
    <name evidence="1" type="ORF">RRG08_002852</name>
</gene>
<evidence type="ECO:0000313" key="1">
    <source>
        <dbReference type="EMBL" id="KAK3712522.1"/>
    </source>
</evidence>